<dbReference type="InterPro" id="IPR023631">
    <property type="entry name" value="Amidase_dom"/>
</dbReference>
<evidence type="ECO:0000259" key="2">
    <source>
        <dbReference type="Pfam" id="PF01425"/>
    </source>
</evidence>
<dbReference type="Proteomes" id="UP000663864">
    <property type="component" value="Unassembled WGS sequence"/>
</dbReference>
<keyword evidence="1" id="KW-0378">Hydrolase</keyword>
<dbReference type="InterPro" id="IPR036928">
    <property type="entry name" value="AS_sf"/>
</dbReference>
<evidence type="ECO:0000256" key="1">
    <source>
        <dbReference type="ARBA" id="ARBA00022801"/>
    </source>
</evidence>
<dbReference type="Gene3D" id="3.90.1300.10">
    <property type="entry name" value="Amidase signature (AS) domain"/>
    <property type="match status" value="2"/>
</dbReference>
<dbReference type="SUPFAM" id="SSF75304">
    <property type="entry name" value="Amidase signature (AS) enzymes"/>
    <property type="match status" value="1"/>
</dbReference>
<comment type="caution">
    <text evidence="3">The sequence shown here is derived from an EMBL/GenBank/DDBJ whole genome shotgun (WGS) entry which is preliminary data.</text>
</comment>
<dbReference type="PANTHER" id="PTHR46072:SF4">
    <property type="entry name" value="AMIDASE C550.07-RELATED"/>
    <property type="match status" value="1"/>
</dbReference>
<accession>A0A815G885</accession>
<dbReference type="GO" id="GO:0016787">
    <property type="term" value="F:hydrolase activity"/>
    <property type="evidence" value="ECO:0007669"/>
    <property type="project" value="UniProtKB-KW"/>
</dbReference>
<dbReference type="Pfam" id="PF01425">
    <property type="entry name" value="Amidase"/>
    <property type="match status" value="1"/>
</dbReference>
<name>A0A815G885_9BILA</name>
<organism evidence="3 4">
    <name type="scientific">Rotaria sordida</name>
    <dbReference type="NCBI Taxonomy" id="392033"/>
    <lineage>
        <taxon>Eukaryota</taxon>
        <taxon>Metazoa</taxon>
        <taxon>Spiralia</taxon>
        <taxon>Gnathifera</taxon>
        <taxon>Rotifera</taxon>
        <taxon>Eurotatoria</taxon>
        <taxon>Bdelloidea</taxon>
        <taxon>Philodinida</taxon>
        <taxon>Philodinidae</taxon>
        <taxon>Rotaria</taxon>
    </lineage>
</organism>
<protein>
    <recommendedName>
        <fullName evidence="2">Amidase domain-containing protein</fullName>
    </recommendedName>
</protein>
<feature type="domain" description="Amidase" evidence="2">
    <location>
        <begin position="49"/>
        <end position="202"/>
    </location>
</feature>
<evidence type="ECO:0000313" key="3">
    <source>
        <dbReference type="EMBL" id="CAF1335855.1"/>
    </source>
</evidence>
<dbReference type="AlphaFoldDB" id="A0A815G885"/>
<dbReference type="PANTHER" id="PTHR46072">
    <property type="entry name" value="AMIDASE-RELATED-RELATED"/>
    <property type="match status" value="1"/>
</dbReference>
<dbReference type="EMBL" id="CAJNOT010002683">
    <property type="protein sequence ID" value="CAF1335855.1"/>
    <property type="molecule type" value="Genomic_DNA"/>
</dbReference>
<gene>
    <name evidence="3" type="ORF">ZHD862_LOCUS29782</name>
</gene>
<proteinExistence type="predicted"/>
<sequence length="279" mass="31190">MATLSIQRILELRNASIPKDNDEITITEHYSATQLVIKLAQGQLTAGQVIKAYLKRAGIAHQLTNCFTEFLKKEALDRAKYLDEEFKRRGGPVGLLHDLPISLKDMVTMRGRRIISGWIKWIDRIAEDDTLIVKILHEAGAIFYVRTTEPQSLMHLECVSPVYGTTLNPFNRNLTSGGSTDGEGALLGLKASPMGKGTDIGGILDMESWLRDSSLVSIPWRSINLNSKNLTVAVMWDDGVVHPHPSVTCALRETVEHLKKYGIRVIDWEPIDYQKGWGI</sequence>
<reference evidence="3" key="1">
    <citation type="submission" date="2021-02" db="EMBL/GenBank/DDBJ databases">
        <authorList>
            <person name="Nowell W R."/>
        </authorList>
    </citation>
    <scope>NUCLEOTIDE SEQUENCE</scope>
</reference>
<evidence type="ECO:0000313" key="4">
    <source>
        <dbReference type="Proteomes" id="UP000663864"/>
    </source>
</evidence>